<protein>
    <submittedName>
        <fullName evidence="2">OLC1v1024204C1</fullName>
    </submittedName>
</protein>
<sequence>MSITTETTSVQTGVTSSGPSTTEAAKSIGESGIMPTLPLLSSRVLILPVNQNLEHELRGSYHSQIYHNQGVEQTAEHGTAWINAQLGLDQWGRNKKSVYNTPQSLDQIIIGQKNNTITSMLVCIAALEQSLQKVNPNGSVNKLSRSCSRSIPIANPSWYYRAEPSQPTFIPTIRNFTFDGRPLPYNGNPQGSASNYGTTPVVPAMRWPPRAPGYPPKALFLPEQGGQPEPGSRILPRYIHTVEELLEEEQWIEYEANQAQNQTRARNNTRRRDARNPQRENQPEAQLYQEHERDFRQDGFAREEETAPTFTTEVGFKTMVEDMVQKKQGIEVPEVMGKPSWWIQASIDRVGATVWWALPSASSIARSYYHGTWSSTDMGSETGTRRDPTESSSTTDAPSSSSYIPTTPTNSTSFSNNSPTILYWHSSSWACTCGTLRILAYTRIDKYGRPMQATVHHDCTLPEWKMLWQEVNRPHNYKLLSLSTLAIIIEEVSDEDN</sequence>
<organism evidence="2 3">
    <name type="scientific">Oldenlandia corymbosa var. corymbosa</name>
    <dbReference type="NCBI Taxonomy" id="529605"/>
    <lineage>
        <taxon>Eukaryota</taxon>
        <taxon>Viridiplantae</taxon>
        <taxon>Streptophyta</taxon>
        <taxon>Embryophyta</taxon>
        <taxon>Tracheophyta</taxon>
        <taxon>Spermatophyta</taxon>
        <taxon>Magnoliopsida</taxon>
        <taxon>eudicotyledons</taxon>
        <taxon>Gunneridae</taxon>
        <taxon>Pentapetalae</taxon>
        <taxon>asterids</taxon>
        <taxon>lamiids</taxon>
        <taxon>Gentianales</taxon>
        <taxon>Rubiaceae</taxon>
        <taxon>Rubioideae</taxon>
        <taxon>Spermacoceae</taxon>
        <taxon>Hedyotis-Oldenlandia complex</taxon>
        <taxon>Oldenlandia</taxon>
    </lineage>
</organism>
<feature type="compositionally biased region" description="Low complexity" evidence="1">
    <location>
        <begin position="390"/>
        <end position="413"/>
    </location>
</feature>
<proteinExistence type="predicted"/>
<evidence type="ECO:0000313" key="3">
    <source>
        <dbReference type="Proteomes" id="UP001161247"/>
    </source>
</evidence>
<dbReference type="Proteomes" id="UP001161247">
    <property type="component" value="Chromosome 1"/>
</dbReference>
<feature type="compositionally biased region" description="Basic and acidic residues" evidence="1">
    <location>
        <begin position="270"/>
        <end position="282"/>
    </location>
</feature>
<accession>A0AAV1C3G5</accession>
<feature type="region of interest" description="Disordered" evidence="1">
    <location>
        <begin position="375"/>
        <end position="413"/>
    </location>
</feature>
<dbReference type="EMBL" id="OX459118">
    <property type="protein sequence ID" value="CAI9089603.1"/>
    <property type="molecule type" value="Genomic_DNA"/>
</dbReference>
<gene>
    <name evidence="2" type="ORF">OLC1_LOCUS1925</name>
</gene>
<dbReference type="AlphaFoldDB" id="A0AAV1C3G5"/>
<name>A0AAV1C3G5_OLDCO</name>
<feature type="region of interest" description="Disordered" evidence="1">
    <location>
        <begin position="257"/>
        <end position="290"/>
    </location>
</feature>
<feature type="compositionally biased region" description="Low complexity" evidence="1">
    <location>
        <begin position="1"/>
        <end position="23"/>
    </location>
</feature>
<evidence type="ECO:0000256" key="1">
    <source>
        <dbReference type="SAM" id="MobiDB-lite"/>
    </source>
</evidence>
<keyword evidence="3" id="KW-1185">Reference proteome</keyword>
<evidence type="ECO:0000313" key="2">
    <source>
        <dbReference type="EMBL" id="CAI9089603.1"/>
    </source>
</evidence>
<feature type="compositionally biased region" description="Low complexity" evidence="1">
    <location>
        <begin position="257"/>
        <end position="266"/>
    </location>
</feature>
<feature type="region of interest" description="Disordered" evidence="1">
    <location>
        <begin position="1"/>
        <end position="25"/>
    </location>
</feature>
<reference evidence="2" key="1">
    <citation type="submission" date="2023-03" db="EMBL/GenBank/DDBJ databases">
        <authorList>
            <person name="Julca I."/>
        </authorList>
    </citation>
    <scope>NUCLEOTIDE SEQUENCE</scope>
</reference>